<dbReference type="Proteomes" id="UP000618051">
    <property type="component" value="Unassembled WGS sequence"/>
</dbReference>
<sequence>MVQLKARPSSSLELLEKAKFAVAAKVTFVAFSLAGCGRAVCWMDFPLSSEYTHGKQIHENSVRMCRDSRYRPESIKAVRQGGATTGLQSLFHRALSSFAFSESLVWLHDFTSGQSNPTFYLQKGGQTFVLRKKPHGPLLPGAHKVDREYRVQKALFAAGFPVPEPLLYCSDVSIIGTEFYVMQHVQGRIFRDISLPEVGPAERSALYLAMIETLALLHSFDLQSLGLQGYGRGPGYCKRQVSTWKKQYDAAAHTDIPAMNKLAEWLANNLPPDDNEESLIHGDFRIDNIIFHPTEARVLAVLDWELSTTGHPLADLAYATQFYFWPTSIKDLGQGSILGFKDTIANMLVGVYARYLIGNASAENSHEFAKLVKPLAERGLELSKRSSFSSTQHRISGELFHQSRKGQEILLKVKQFMKQHIYPAEKEIVKYYTEHRNTEDKWKKPPLLERLKELAKAEGLWNLFLPDVSGLSQLDYALIAEETGRCIIAPEVFNCHAPDTGNMEVLHMYGTEEQKKEWLEPLLEGKISSCFCMTEPDVASSDATNMQCTIERDGNSYVINGKKWWSSVPIIFCDFHDVHFERGTQKGVEERVEAGVEQSDALGDLERHIHGFTGAAVRNQHVDDVYGTPQLHDIVGHKCMCPLQTAKQSRGSRALKSGGNLNLVTIPHSEPCPRAGNPNCKVAIVMGKTKNSSASRYKQHSMIIVPMDTPGLKLIRPLSVFGYMDEIHGGHFEIHFNDVRVPVSNIILGEGRGFEIAQGRLGPGRIHHCMRSLGAAEAALEILCQRAAQRETFGKKLYQHEVVAHWIAECRLSIEQARLLTLQTAHKIDMLGNRRARKEVAMTKVVVPRAVLKVIDCAVQVCGGAGVSQDFPLAFMFAYIRTLRLADGPDEVHLSTIARTCICYSECSERSVCSARWYLPALESYTEVSKLPDTADLKPTSQSTCKSCQCPDSVATYSKDYAEKYNLNQQEVYLLTYCQHSKKK</sequence>
<dbReference type="InterPro" id="IPR037069">
    <property type="entry name" value="AcylCoA_DH/ox_N_sf"/>
</dbReference>
<feature type="domain" description="Acyl-CoA oxidase/dehydrogenase middle" evidence="24">
    <location>
        <begin position="530"/>
        <end position="567"/>
    </location>
</feature>
<evidence type="ECO:0000256" key="10">
    <source>
        <dbReference type="ARBA" id="ARBA00023002"/>
    </source>
</evidence>
<dbReference type="Pfam" id="PF02771">
    <property type="entry name" value="Acyl-CoA_dh_N"/>
    <property type="match status" value="1"/>
</dbReference>
<dbReference type="PANTHER" id="PTHR48083:SF13">
    <property type="entry name" value="ACYL-COA DEHYDROGENASE FAMILY MEMBER 11"/>
    <property type="match status" value="1"/>
</dbReference>
<comment type="similarity">
    <text evidence="5">Belongs to the acyl-CoA dehydrogenase family.</text>
</comment>
<evidence type="ECO:0000256" key="1">
    <source>
        <dbReference type="ARBA" id="ARBA00001974"/>
    </source>
</evidence>
<dbReference type="InterPro" id="IPR046373">
    <property type="entry name" value="Acyl-CoA_Oxase/DH_mid-dom_sf"/>
</dbReference>
<evidence type="ECO:0000313" key="28">
    <source>
        <dbReference type="Proteomes" id="UP000618051"/>
    </source>
</evidence>
<dbReference type="Gene3D" id="3.30.200.20">
    <property type="entry name" value="Phosphorylase Kinase, domain 1"/>
    <property type="match status" value="1"/>
</dbReference>
<comment type="catalytic activity">
    <reaction evidence="21">
        <text>eicosanoyl-CoA + oxidized [electron-transfer flavoprotein] + H(+) = (2E)-eicosenoyl-CoA + reduced [electron-transfer flavoprotein]</text>
        <dbReference type="Rhea" id="RHEA:47236"/>
        <dbReference type="Rhea" id="RHEA-COMP:10685"/>
        <dbReference type="Rhea" id="RHEA-COMP:10686"/>
        <dbReference type="ChEBI" id="CHEBI:15378"/>
        <dbReference type="ChEBI" id="CHEBI:57380"/>
        <dbReference type="ChEBI" id="CHEBI:57692"/>
        <dbReference type="ChEBI" id="CHEBI:58307"/>
        <dbReference type="ChEBI" id="CHEBI:74691"/>
    </reaction>
    <physiologicalReaction direction="left-to-right" evidence="21">
        <dbReference type="Rhea" id="RHEA:47237"/>
    </physiologicalReaction>
</comment>
<evidence type="ECO:0000256" key="21">
    <source>
        <dbReference type="ARBA" id="ARBA00049140"/>
    </source>
</evidence>
<organism evidence="26">
    <name type="scientific">Lamprotornis superbus</name>
    <dbReference type="NCBI Taxonomy" id="245042"/>
    <lineage>
        <taxon>Eukaryota</taxon>
        <taxon>Metazoa</taxon>
        <taxon>Chordata</taxon>
        <taxon>Craniata</taxon>
        <taxon>Vertebrata</taxon>
        <taxon>Euteleostomi</taxon>
        <taxon>Archelosauria</taxon>
        <taxon>Archosauria</taxon>
        <taxon>Dinosauria</taxon>
        <taxon>Saurischia</taxon>
        <taxon>Theropoda</taxon>
        <taxon>Coelurosauria</taxon>
        <taxon>Aves</taxon>
        <taxon>Neognathae</taxon>
        <taxon>Neoaves</taxon>
        <taxon>Telluraves</taxon>
        <taxon>Australaves</taxon>
        <taxon>Passeriformes</taxon>
        <taxon>Sturnidae</taxon>
        <taxon>Lamprotornis</taxon>
    </lineage>
</organism>
<keyword evidence="13" id="KW-0576">Peroxisome</keyword>
<dbReference type="InterPro" id="IPR041726">
    <property type="entry name" value="ACAD10_11_N"/>
</dbReference>
<dbReference type="CDD" id="cd05154">
    <property type="entry name" value="ACAD10_11_N-like"/>
    <property type="match status" value="1"/>
</dbReference>
<keyword evidence="8" id="KW-0274">FAD</keyword>
<comment type="catalytic activity">
    <reaction evidence="16">
        <text>a 2,3-saturated acyl-CoA + oxidized [electron-transfer flavoprotein] + H(+) = a (2E)-enoyl-CoA + reduced [electron-transfer flavoprotein]</text>
        <dbReference type="Rhea" id="RHEA:44704"/>
        <dbReference type="Rhea" id="RHEA-COMP:10685"/>
        <dbReference type="Rhea" id="RHEA-COMP:10686"/>
        <dbReference type="ChEBI" id="CHEBI:15378"/>
        <dbReference type="ChEBI" id="CHEBI:57692"/>
        <dbReference type="ChEBI" id="CHEBI:58307"/>
        <dbReference type="ChEBI" id="CHEBI:58856"/>
        <dbReference type="ChEBI" id="CHEBI:65111"/>
    </reaction>
    <physiologicalReaction direction="left-to-right" evidence="16">
        <dbReference type="Rhea" id="RHEA:44705"/>
    </physiologicalReaction>
</comment>
<dbReference type="InterPro" id="IPR009100">
    <property type="entry name" value="AcylCoA_DH/oxidase_NM_dom_sf"/>
</dbReference>
<evidence type="ECO:0000256" key="12">
    <source>
        <dbReference type="ARBA" id="ARBA00023136"/>
    </source>
</evidence>
<evidence type="ECO:0000256" key="6">
    <source>
        <dbReference type="ARBA" id="ARBA00011738"/>
    </source>
</evidence>
<dbReference type="Pfam" id="PF01636">
    <property type="entry name" value="APH"/>
    <property type="match status" value="1"/>
</dbReference>
<dbReference type="AlphaFoldDB" id="A0A835NVJ2"/>
<comment type="pathway">
    <text evidence="4">Lipid metabolism; fatty acid beta-oxidation.</text>
</comment>
<evidence type="ECO:0000256" key="18">
    <source>
        <dbReference type="ARBA" id="ARBA00048086"/>
    </source>
</evidence>
<dbReference type="Pfam" id="PF02770">
    <property type="entry name" value="Acyl-CoA_dh_M"/>
    <property type="match status" value="1"/>
</dbReference>
<dbReference type="Gene3D" id="2.40.110.10">
    <property type="entry name" value="Butyryl-CoA Dehydrogenase, subunit A, domain 2"/>
    <property type="match status" value="2"/>
</dbReference>
<evidence type="ECO:0000256" key="14">
    <source>
        <dbReference type="ARBA" id="ARBA00040622"/>
    </source>
</evidence>
<feature type="domain" description="Aminoglycoside phosphotransferase" evidence="23">
    <location>
        <begin position="110"/>
        <end position="325"/>
    </location>
</feature>
<evidence type="ECO:0000313" key="27">
    <source>
        <dbReference type="EMBL" id="KAI1242889.1"/>
    </source>
</evidence>
<dbReference type="GO" id="GO:0005777">
    <property type="term" value="C:peroxisome"/>
    <property type="evidence" value="ECO:0007669"/>
    <property type="project" value="UniProtKB-SubCell"/>
</dbReference>
<dbReference type="Gene3D" id="1.20.140.10">
    <property type="entry name" value="Butyryl-CoA Dehydrogenase, subunit A, domain 3"/>
    <property type="match status" value="1"/>
</dbReference>
<dbReference type="GO" id="GO:0033539">
    <property type="term" value="P:fatty acid beta-oxidation using acyl-CoA dehydrogenase"/>
    <property type="evidence" value="ECO:0007669"/>
    <property type="project" value="TreeGrafter"/>
</dbReference>
<comment type="catalytic activity">
    <reaction evidence="18">
        <text>tetracosanoyl-CoA + oxidized [electron-transfer flavoprotein] + H(+) = (2E)-tetracosenoyl-CoA + reduced [electron-transfer flavoprotein]</text>
        <dbReference type="Rhea" id="RHEA:47232"/>
        <dbReference type="Rhea" id="RHEA-COMP:10685"/>
        <dbReference type="Rhea" id="RHEA-COMP:10686"/>
        <dbReference type="ChEBI" id="CHEBI:15378"/>
        <dbReference type="ChEBI" id="CHEBI:57692"/>
        <dbReference type="ChEBI" id="CHEBI:58307"/>
        <dbReference type="ChEBI" id="CHEBI:65052"/>
        <dbReference type="ChEBI" id="CHEBI:74693"/>
    </reaction>
    <physiologicalReaction direction="left-to-right" evidence="18">
        <dbReference type="Rhea" id="RHEA:47233"/>
    </physiologicalReaction>
</comment>
<evidence type="ECO:0000256" key="17">
    <source>
        <dbReference type="ARBA" id="ARBA00048020"/>
    </source>
</evidence>
<evidence type="ECO:0000313" key="26">
    <source>
        <dbReference type="EMBL" id="KAG0121571.1"/>
    </source>
</evidence>
<feature type="domain" description="Acyl-CoA dehydrogenase/oxidase C-terminal" evidence="22">
    <location>
        <begin position="751"/>
        <end position="900"/>
    </location>
</feature>
<feature type="domain" description="Acyl-CoA dehydrogenase/oxidase N-terminal" evidence="25">
    <location>
        <begin position="413"/>
        <end position="526"/>
    </location>
</feature>
<gene>
    <name evidence="27" type="ORF">IHE44_0000446</name>
    <name evidence="26" type="ORF">IHE44_010740</name>
</gene>
<keyword evidence="7" id="KW-0285">Flavoprotein</keyword>
<dbReference type="InterPro" id="IPR011009">
    <property type="entry name" value="Kinase-like_dom_sf"/>
</dbReference>
<dbReference type="InterPro" id="IPR009075">
    <property type="entry name" value="AcylCo_DH/oxidase_C"/>
</dbReference>
<reference evidence="27" key="3">
    <citation type="submission" date="2022-01" db="EMBL/GenBank/DDBJ databases">
        <authorList>
            <person name="Rubenstein D.R."/>
        </authorList>
    </citation>
    <scope>NUCLEOTIDE SEQUENCE</scope>
    <source>
        <strain evidence="27">SS15</strain>
        <tissue evidence="27">Liver</tissue>
    </source>
</reference>
<comment type="catalytic activity">
    <reaction evidence="17">
        <text>docosanoyl-CoA + oxidized [electron-transfer flavoprotein] + H(+) = (2E)-docosenoyl-CoA + reduced [electron-transfer flavoprotein]</text>
        <dbReference type="Rhea" id="RHEA:47228"/>
        <dbReference type="Rhea" id="RHEA-COMP:10685"/>
        <dbReference type="Rhea" id="RHEA-COMP:10686"/>
        <dbReference type="ChEBI" id="CHEBI:15378"/>
        <dbReference type="ChEBI" id="CHEBI:57692"/>
        <dbReference type="ChEBI" id="CHEBI:58307"/>
        <dbReference type="ChEBI" id="CHEBI:65059"/>
        <dbReference type="ChEBI" id="CHEBI:74692"/>
    </reaction>
    <physiologicalReaction direction="left-to-right" evidence="17">
        <dbReference type="Rhea" id="RHEA:47229"/>
    </physiologicalReaction>
</comment>
<dbReference type="PANTHER" id="PTHR48083">
    <property type="entry name" value="MEDIUM-CHAIN SPECIFIC ACYL-COA DEHYDROGENASE, MITOCHONDRIAL-RELATED"/>
    <property type="match status" value="1"/>
</dbReference>
<evidence type="ECO:0000259" key="22">
    <source>
        <dbReference type="Pfam" id="PF00441"/>
    </source>
</evidence>
<evidence type="ECO:0000256" key="19">
    <source>
        <dbReference type="ARBA" id="ARBA00048395"/>
    </source>
</evidence>
<evidence type="ECO:0000256" key="20">
    <source>
        <dbReference type="ARBA" id="ARBA00048399"/>
    </source>
</evidence>
<accession>A0A835NVJ2</accession>
<dbReference type="GO" id="GO:0003995">
    <property type="term" value="F:acyl-CoA dehydrogenase activity"/>
    <property type="evidence" value="ECO:0007669"/>
    <property type="project" value="TreeGrafter"/>
</dbReference>
<comment type="caution">
    <text evidence="26">The sequence shown here is derived from an EMBL/GenBank/DDBJ whole genome shotgun (WGS) entry which is preliminary data.</text>
</comment>
<dbReference type="OrthoDB" id="434771at2759"/>
<evidence type="ECO:0000256" key="9">
    <source>
        <dbReference type="ARBA" id="ARBA00022832"/>
    </source>
</evidence>
<evidence type="ECO:0000256" key="5">
    <source>
        <dbReference type="ARBA" id="ARBA00009347"/>
    </source>
</evidence>
<evidence type="ECO:0000256" key="15">
    <source>
        <dbReference type="ARBA" id="ARBA00046026"/>
    </source>
</evidence>
<comment type="cofactor">
    <cofactor evidence="1">
        <name>FAD</name>
        <dbReference type="ChEBI" id="CHEBI:57692"/>
    </cofactor>
</comment>
<dbReference type="GO" id="GO:0050660">
    <property type="term" value="F:flavin adenine dinucleotide binding"/>
    <property type="evidence" value="ECO:0007669"/>
    <property type="project" value="InterPro"/>
</dbReference>
<evidence type="ECO:0000259" key="25">
    <source>
        <dbReference type="Pfam" id="PF02771"/>
    </source>
</evidence>
<evidence type="ECO:0000256" key="16">
    <source>
        <dbReference type="ARBA" id="ARBA00047443"/>
    </source>
</evidence>
<evidence type="ECO:0000259" key="23">
    <source>
        <dbReference type="Pfam" id="PF01636"/>
    </source>
</evidence>
<dbReference type="Gene3D" id="3.90.1200.10">
    <property type="match status" value="1"/>
</dbReference>
<dbReference type="GO" id="GO:0031966">
    <property type="term" value="C:mitochondrial membrane"/>
    <property type="evidence" value="ECO:0007669"/>
    <property type="project" value="UniProtKB-SubCell"/>
</dbReference>
<dbReference type="InterPro" id="IPR013786">
    <property type="entry name" value="AcylCoA_DH/ox_N"/>
</dbReference>
<evidence type="ECO:0000256" key="4">
    <source>
        <dbReference type="ARBA" id="ARBA00005005"/>
    </source>
</evidence>
<comment type="subunit">
    <text evidence="6">Homodimer.</text>
</comment>
<evidence type="ECO:0000256" key="11">
    <source>
        <dbReference type="ARBA" id="ARBA00023098"/>
    </source>
</evidence>
<dbReference type="EMBL" id="JADDUC010000047">
    <property type="protein sequence ID" value="KAG0121571.1"/>
    <property type="molecule type" value="Genomic_DNA"/>
</dbReference>
<dbReference type="SUPFAM" id="SSF47203">
    <property type="entry name" value="Acyl-CoA dehydrogenase C-terminal domain-like"/>
    <property type="match status" value="1"/>
</dbReference>
<evidence type="ECO:0000256" key="2">
    <source>
        <dbReference type="ARBA" id="ARBA00004275"/>
    </source>
</evidence>
<comment type="function">
    <text evidence="15">Acyl-CoA dehydrogenase, that exhibits maximal activity towards saturated C22-CoA. Probably participates in beta-oxydation and energy production but could also play a role in the metabolism of specific fatty acids to control fatty acids composition of cellular lipids in brain.</text>
</comment>
<evidence type="ECO:0000256" key="13">
    <source>
        <dbReference type="ARBA" id="ARBA00023140"/>
    </source>
</evidence>
<dbReference type="SUPFAM" id="SSF56645">
    <property type="entry name" value="Acyl-CoA dehydrogenase NM domain-like"/>
    <property type="match status" value="2"/>
</dbReference>
<keyword evidence="11" id="KW-0443">Lipid metabolism</keyword>
<evidence type="ECO:0000256" key="7">
    <source>
        <dbReference type="ARBA" id="ARBA00022630"/>
    </source>
</evidence>
<evidence type="ECO:0000256" key="3">
    <source>
        <dbReference type="ARBA" id="ARBA00004325"/>
    </source>
</evidence>
<dbReference type="Gene3D" id="1.10.540.10">
    <property type="entry name" value="Acyl-CoA dehydrogenase/oxidase, N-terminal domain"/>
    <property type="match status" value="1"/>
</dbReference>
<comment type="subcellular location">
    <subcellularLocation>
        <location evidence="3">Mitochondrion membrane</location>
    </subcellularLocation>
    <subcellularLocation>
        <location evidence="2">Peroxisome</location>
    </subcellularLocation>
</comment>
<dbReference type="SUPFAM" id="SSF56112">
    <property type="entry name" value="Protein kinase-like (PK-like)"/>
    <property type="match status" value="1"/>
</dbReference>
<reference evidence="26" key="1">
    <citation type="submission" date="2020-10" db="EMBL/GenBank/DDBJ databases">
        <title>Feather gene expression reveals the developmental basis of iridescence in African starlings.</title>
        <authorList>
            <person name="Rubenstein D.R."/>
        </authorList>
    </citation>
    <scope>NUCLEOTIDE SEQUENCE</scope>
    <source>
        <strain evidence="26">SS15</strain>
        <tissue evidence="26">Liver</tissue>
    </source>
</reference>
<keyword evidence="9" id="KW-0276">Fatty acid metabolism</keyword>
<protein>
    <recommendedName>
        <fullName evidence="14">Acyl-CoA dehydrogenase family member 11</fullName>
    </recommendedName>
</protein>
<keyword evidence="10" id="KW-0560">Oxidoreductase</keyword>
<dbReference type="InterPro" id="IPR006091">
    <property type="entry name" value="Acyl-CoA_Oxase/DH_mid-dom"/>
</dbReference>
<dbReference type="EMBL" id="JADDUC020000001">
    <property type="protein sequence ID" value="KAI1242889.1"/>
    <property type="molecule type" value="Genomic_DNA"/>
</dbReference>
<proteinExistence type="inferred from homology"/>
<keyword evidence="12" id="KW-0472">Membrane</keyword>
<evidence type="ECO:0000259" key="24">
    <source>
        <dbReference type="Pfam" id="PF02770"/>
    </source>
</evidence>
<dbReference type="InterPro" id="IPR050741">
    <property type="entry name" value="Acyl-CoA_dehydrogenase"/>
</dbReference>
<dbReference type="InterPro" id="IPR002575">
    <property type="entry name" value="Aminoglycoside_PTrfase"/>
</dbReference>
<dbReference type="InterPro" id="IPR036250">
    <property type="entry name" value="AcylCo_DH-like_C"/>
</dbReference>
<comment type="catalytic activity">
    <reaction evidence="20">
        <text>hexacosanoyl-CoA + oxidized [electron-transfer flavoprotein] + H(+) = (2E)-hexacosenoyl-CoA + reduced [electron-transfer flavoprotein]</text>
        <dbReference type="Rhea" id="RHEA:48216"/>
        <dbReference type="Rhea" id="RHEA-COMP:10685"/>
        <dbReference type="Rhea" id="RHEA-COMP:10686"/>
        <dbReference type="ChEBI" id="CHEBI:15378"/>
        <dbReference type="ChEBI" id="CHEBI:57692"/>
        <dbReference type="ChEBI" id="CHEBI:58307"/>
        <dbReference type="ChEBI" id="CHEBI:64868"/>
        <dbReference type="ChEBI" id="CHEBI:74281"/>
    </reaction>
    <physiologicalReaction direction="left-to-right" evidence="20">
        <dbReference type="Rhea" id="RHEA:48217"/>
    </physiologicalReaction>
</comment>
<comment type="catalytic activity">
    <reaction evidence="19">
        <text>tricosanoyl-CoA + oxidized [electron-transfer flavoprotein] + H(+) = (2E)-tricosenoyl-CoA + reduced [electron-transfer flavoprotein]</text>
        <dbReference type="Rhea" id="RHEA:48220"/>
        <dbReference type="Rhea" id="RHEA-COMP:10685"/>
        <dbReference type="Rhea" id="RHEA-COMP:10686"/>
        <dbReference type="ChEBI" id="CHEBI:15378"/>
        <dbReference type="ChEBI" id="CHEBI:57692"/>
        <dbReference type="ChEBI" id="CHEBI:58307"/>
        <dbReference type="ChEBI" id="CHEBI:90118"/>
        <dbReference type="ChEBI" id="CHEBI:90119"/>
    </reaction>
    <physiologicalReaction direction="left-to-right" evidence="19">
        <dbReference type="Rhea" id="RHEA:48221"/>
    </physiologicalReaction>
</comment>
<reference evidence="27 28" key="2">
    <citation type="journal article" date="2021" name="J. Hered.">
        <title>Feather Gene Expression Elucidates the Developmental Basis of Plumage Iridescence in African Starlings.</title>
        <authorList>
            <person name="Rubenstein D.R."/>
            <person name="Corvelo A."/>
            <person name="MacManes M.D."/>
            <person name="Maia R."/>
            <person name="Narzisi G."/>
            <person name="Rousaki A."/>
            <person name="Vandenabeele P."/>
            <person name="Shawkey M.D."/>
            <person name="Solomon J."/>
        </authorList>
    </citation>
    <scope>NUCLEOTIDE SEQUENCE [LARGE SCALE GENOMIC DNA]</scope>
    <source>
        <strain evidence="27">SS15</strain>
    </source>
</reference>
<name>A0A835NVJ2_9PASS</name>
<evidence type="ECO:0000256" key="8">
    <source>
        <dbReference type="ARBA" id="ARBA00022827"/>
    </source>
</evidence>
<dbReference type="Pfam" id="PF00441">
    <property type="entry name" value="Acyl-CoA_dh_1"/>
    <property type="match status" value="1"/>
</dbReference>
<keyword evidence="28" id="KW-1185">Reference proteome</keyword>